<keyword evidence="7" id="KW-0223">Dioxygenase</keyword>
<evidence type="ECO:0000256" key="3">
    <source>
        <dbReference type="ARBA" id="ARBA00022723"/>
    </source>
</evidence>
<name>A0A917BME0_9MICO</name>
<protein>
    <submittedName>
        <fullName evidence="7">Dioxygenase</fullName>
    </submittedName>
</protein>
<accession>A0A917BME0</accession>
<reference evidence="7" key="1">
    <citation type="journal article" date="2014" name="Int. J. Syst. Evol. Microbiol.">
        <title>Complete genome sequence of Corynebacterium casei LMG S-19264T (=DSM 44701T), isolated from a smear-ripened cheese.</title>
        <authorList>
            <consortium name="US DOE Joint Genome Institute (JGI-PGF)"/>
            <person name="Walter F."/>
            <person name="Albersmeier A."/>
            <person name="Kalinowski J."/>
            <person name="Ruckert C."/>
        </authorList>
    </citation>
    <scope>NUCLEOTIDE SEQUENCE</scope>
    <source>
        <strain evidence="7">CGMCC 1.12160</strain>
    </source>
</reference>
<dbReference type="GO" id="GO:0008198">
    <property type="term" value="F:ferrous iron binding"/>
    <property type="evidence" value="ECO:0007669"/>
    <property type="project" value="InterPro"/>
</dbReference>
<evidence type="ECO:0000313" key="7">
    <source>
        <dbReference type="EMBL" id="GGF51733.1"/>
    </source>
</evidence>
<dbReference type="SUPFAM" id="SSF53213">
    <property type="entry name" value="LigB-like"/>
    <property type="match status" value="1"/>
</dbReference>
<evidence type="ECO:0000313" key="8">
    <source>
        <dbReference type="Proteomes" id="UP000605670"/>
    </source>
</evidence>
<dbReference type="InterPro" id="IPR014436">
    <property type="entry name" value="Extradiol_dOase_DODA"/>
</dbReference>
<evidence type="ECO:0000256" key="2">
    <source>
        <dbReference type="ARBA" id="ARBA00007581"/>
    </source>
</evidence>
<dbReference type="PANTHER" id="PTHR30096">
    <property type="entry name" value="4,5-DOPA DIOXYGENASE EXTRADIOL-LIKE PROTEIN"/>
    <property type="match status" value="1"/>
</dbReference>
<dbReference type="EMBL" id="BMEM01000002">
    <property type="protein sequence ID" value="GGF51733.1"/>
    <property type="molecule type" value="Genomic_DNA"/>
</dbReference>
<dbReference type="GO" id="GO:0016702">
    <property type="term" value="F:oxidoreductase activity, acting on single donors with incorporation of molecular oxygen, incorporation of two atoms of oxygen"/>
    <property type="evidence" value="ECO:0007669"/>
    <property type="project" value="UniProtKB-ARBA"/>
</dbReference>
<organism evidence="7 8">
    <name type="scientific">Ornithinimicrobium tianjinense</name>
    <dbReference type="NCBI Taxonomy" id="1195761"/>
    <lineage>
        <taxon>Bacteria</taxon>
        <taxon>Bacillati</taxon>
        <taxon>Actinomycetota</taxon>
        <taxon>Actinomycetes</taxon>
        <taxon>Micrococcales</taxon>
        <taxon>Ornithinimicrobiaceae</taxon>
        <taxon>Ornithinimicrobium</taxon>
    </lineage>
</organism>
<dbReference type="InterPro" id="IPR004183">
    <property type="entry name" value="Xdiol_dOase_suB"/>
</dbReference>
<keyword evidence="3" id="KW-0479">Metal-binding</keyword>
<dbReference type="GO" id="GO:0008270">
    <property type="term" value="F:zinc ion binding"/>
    <property type="evidence" value="ECO:0007669"/>
    <property type="project" value="InterPro"/>
</dbReference>
<feature type="domain" description="Extradiol ring-cleavage dioxygenase class III enzyme subunit B" evidence="6">
    <location>
        <begin position="29"/>
        <end position="246"/>
    </location>
</feature>
<sequence length="268" mass="29380">MSTQTAPSRMPILYLSHGAPPLADDAVWTEQLARWSADLPTPTNILMVSAHWENAPLSLSATTTAQPLVYDFWGFPQKYYTVTYDAPLAPELADDVEGLVSDLVHGGVHRDETRGLDHGAYVPLVEMFPDADIPVLQMSMPTLDPRQLFELGRRLAPLRDQGTLIVGSGFTTHNLAWFNPRNDSAAPPPTPSAEFDHWAAEALARGDVDAVLDFEHRAPAARQAHPRTEHWAPLYLALGAAEASGGVEADTAIDGFWYGLSKRSWQFA</sequence>
<evidence type="ECO:0000256" key="4">
    <source>
        <dbReference type="ARBA" id="ARBA00022833"/>
    </source>
</evidence>
<dbReference type="Pfam" id="PF02900">
    <property type="entry name" value="LigB"/>
    <property type="match status" value="1"/>
</dbReference>
<dbReference type="CDD" id="cd07363">
    <property type="entry name" value="45_DOPA_Dioxygenase"/>
    <property type="match status" value="1"/>
</dbReference>
<comment type="similarity">
    <text evidence="2">Belongs to the DODA-type extradiol aromatic ring-opening dioxygenase family.</text>
</comment>
<dbReference type="Proteomes" id="UP000605670">
    <property type="component" value="Unassembled WGS sequence"/>
</dbReference>
<keyword evidence="4" id="KW-0862">Zinc</keyword>
<gene>
    <name evidence="7" type="ORF">GCM10011366_19490</name>
</gene>
<keyword evidence="8" id="KW-1185">Reference proteome</keyword>
<evidence type="ECO:0000256" key="5">
    <source>
        <dbReference type="ARBA" id="ARBA00023002"/>
    </source>
</evidence>
<dbReference type="Gene3D" id="3.40.830.10">
    <property type="entry name" value="LigB-like"/>
    <property type="match status" value="1"/>
</dbReference>
<dbReference type="AlphaFoldDB" id="A0A917BME0"/>
<proteinExistence type="inferred from homology"/>
<keyword evidence="5" id="KW-0560">Oxidoreductase</keyword>
<reference evidence="7" key="2">
    <citation type="submission" date="2020-09" db="EMBL/GenBank/DDBJ databases">
        <authorList>
            <person name="Sun Q."/>
            <person name="Zhou Y."/>
        </authorList>
    </citation>
    <scope>NUCLEOTIDE SEQUENCE</scope>
    <source>
        <strain evidence="7">CGMCC 1.12160</strain>
    </source>
</reference>
<dbReference type="PANTHER" id="PTHR30096:SF0">
    <property type="entry name" value="4,5-DOPA DIOXYGENASE EXTRADIOL-LIKE PROTEIN"/>
    <property type="match status" value="1"/>
</dbReference>
<evidence type="ECO:0000256" key="1">
    <source>
        <dbReference type="ARBA" id="ARBA00001947"/>
    </source>
</evidence>
<evidence type="ECO:0000259" key="6">
    <source>
        <dbReference type="Pfam" id="PF02900"/>
    </source>
</evidence>
<dbReference type="PIRSF" id="PIRSF006157">
    <property type="entry name" value="Doxgns_DODA"/>
    <property type="match status" value="1"/>
</dbReference>
<comment type="cofactor">
    <cofactor evidence="1">
        <name>Zn(2+)</name>
        <dbReference type="ChEBI" id="CHEBI:29105"/>
    </cofactor>
</comment>
<comment type="caution">
    <text evidence="7">The sequence shown here is derived from an EMBL/GenBank/DDBJ whole genome shotgun (WGS) entry which is preliminary data.</text>
</comment>